<evidence type="ECO:0000313" key="2">
    <source>
        <dbReference type="EMBL" id="KAF8750876.1"/>
    </source>
</evidence>
<dbReference type="Proteomes" id="UP000614334">
    <property type="component" value="Unassembled WGS sequence"/>
</dbReference>
<reference evidence="2" key="1">
    <citation type="submission" date="2020-09" db="EMBL/GenBank/DDBJ databases">
        <title>Comparative genome analyses of four rice-infecting Rhizoctonia solani isolates reveal extensive enrichment of homogalacturonan modification genes.</title>
        <authorList>
            <person name="Lee D.-Y."/>
            <person name="Jeon J."/>
            <person name="Kim K.-T."/>
            <person name="Cheong K."/>
            <person name="Song H."/>
            <person name="Choi G."/>
            <person name="Ko J."/>
            <person name="Opiyo S.O."/>
            <person name="Zuo S."/>
            <person name="Madhav S."/>
            <person name="Lee Y.-H."/>
            <person name="Wang G.-L."/>
        </authorList>
    </citation>
    <scope>NUCLEOTIDE SEQUENCE</scope>
    <source>
        <strain evidence="2">AG1-IA B2</strain>
    </source>
</reference>
<comment type="caution">
    <text evidence="2">The sequence shown here is derived from an EMBL/GenBank/DDBJ whole genome shotgun (WGS) entry which is preliminary data.</text>
</comment>
<evidence type="ECO:0000256" key="1">
    <source>
        <dbReference type="SAM" id="MobiDB-lite"/>
    </source>
</evidence>
<feature type="compositionally biased region" description="Polar residues" evidence="1">
    <location>
        <begin position="58"/>
        <end position="78"/>
    </location>
</feature>
<dbReference type="EMBL" id="JACYCF010000019">
    <property type="protein sequence ID" value="KAF8750876.1"/>
    <property type="molecule type" value="Genomic_DNA"/>
</dbReference>
<proteinExistence type="predicted"/>
<evidence type="ECO:0000313" key="3">
    <source>
        <dbReference type="Proteomes" id="UP000614334"/>
    </source>
</evidence>
<feature type="compositionally biased region" description="Basic residues" evidence="1">
    <location>
        <begin position="14"/>
        <end position="25"/>
    </location>
</feature>
<gene>
    <name evidence="2" type="ORF">RHS01_08872</name>
</gene>
<dbReference type="AlphaFoldDB" id="A0A8H7I6W1"/>
<organism evidence="2 3">
    <name type="scientific">Rhizoctonia solani</name>
    <dbReference type="NCBI Taxonomy" id="456999"/>
    <lineage>
        <taxon>Eukaryota</taxon>
        <taxon>Fungi</taxon>
        <taxon>Dikarya</taxon>
        <taxon>Basidiomycota</taxon>
        <taxon>Agaricomycotina</taxon>
        <taxon>Agaricomycetes</taxon>
        <taxon>Cantharellales</taxon>
        <taxon>Ceratobasidiaceae</taxon>
        <taxon>Rhizoctonia</taxon>
    </lineage>
</organism>
<protein>
    <submittedName>
        <fullName evidence="2">Uncharacterized protein</fullName>
    </submittedName>
</protein>
<accession>A0A8H7I6W1</accession>
<name>A0A8H7I6W1_9AGAM</name>
<feature type="region of interest" description="Disordered" evidence="1">
    <location>
        <begin position="1"/>
        <end position="79"/>
    </location>
</feature>
<sequence>MPSRAAPNVPGSRGRPRIYQKKQRSCKLNTNVARRHIQQQETPPSDPEHRHKRPKLTFRTSSRSGNAPQNDFPISSRYNQRKPWGGIFGSEREPGNIKILRREDADRPKRNIPSWLVDTFDALSKKHPVRDATDGHAVTQSMGSDLSDDDNPFAYKAPSPPRAPSTLRFTALPDAVQQEQPRNRRYMNLSSIPFAPPTFVEPTYEDHYQDVIVPLNDFDDKNNNPAHWAGVESSDSKPVPPILRASSQLETPQRMSSSLFSPRAYPFPLIATTPVPHIGPPDDIISHTPTHNNVLEPEADETHDTLCTKHPFGIPMYPAAQLDRSENSLWMP</sequence>